<dbReference type="PANTHER" id="PTHR32004:SF1">
    <property type="entry name" value="TRNA LIGASE"/>
    <property type="match status" value="1"/>
</dbReference>
<dbReference type="Gene3D" id="3.60.21.10">
    <property type="match status" value="1"/>
</dbReference>
<evidence type="ECO:0000259" key="2">
    <source>
        <dbReference type="Pfam" id="PF09511"/>
    </source>
</evidence>
<dbReference type="PANTHER" id="PTHR32004">
    <property type="entry name" value="TRNA LIGASE"/>
    <property type="match status" value="1"/>
</dbReference>
<feature type="domain" description="Calcineurin-like phosphoesterase" evidence="1">
    <location>
        <begin position="201"/>
        <end position="385"/>
    </location>
</feature>
<dbReference type="InterPro" id="IPR019039">
    <property type="entry name" value="T4-Rnl1-like_N"/>
</dbReference>
<dbReference type="GO" id="GO:0003972">
    <property type="term" value="F:RNA ligase (ATP) activity"/>
    <property type="evidence" value="ECO:0007669"/>
    <property type="project" value="TreeGrafter"/>
</dbReference>
<dbReference type="GO" id="GO:0016787">
    <property type="term" value="F:hydrolase activity"/>
    <property type="evidence" value="ECO:0007669"/>
    <property type="project" value="InterPro"/>
</dbReference>
<feature type="domain" description="T4 RNA ligase 1-like N-terminal" evidence="2">
    <location>
        <begin position="489"/>
        <end position="694"/>
    </location>
</feature>
<dbReference type="Pfam" id="PF09511">
    <property type="entry name" value="RNA_lig_T4_1"/>
    <property type="match status" value="1"/>
</dbReference>
<dbReference type="InterPro" id="IPR029052">
    <property type="entry name" value="Metallo-depent_PP-like"/>
</dbReference>
<dbReference type="Pfam" id="PF13671">
    <property type="entry name" value="AAA_33"/>
    <property type="match status" value="1"/>
</dbReference>
<dbReference type="Proteomes" id="UP000309991">
    <property type="component" value="Segment"/>
</dbReference>
<gene>
    <name evidence="3" type="ORF">UCC3521_0128</name>
</gene>
<dbReference type="InterPro" id="IPR004843">
    <property type="entry name" value="Calcineurin-like_PHP"/>
</dbReference>
<organism evidence="3 4">
    <name type="scientific">Lactobacillus phage 3-521</name>
    <dbReference type="NCBI Taxonomy" id="2510943"/>
    <lineage>
        <taxon>Viruses</taxon>
        <taxon>Duplodnaviria</taxon>
        <taxon>Heunggongvirae</taxon>
        <taxon>Uroviricota</taxon>
        <taxon>Caudoviricetes</taxon>
        <taxon>Herelleviridae</taxon>
        <taxon>Watanabevirus</taxon>
        <taxon>Watanabevirus wv3521</taxon>
    </lineage>
</organism>
<dbReference type="InterPro" id="IPR027417">
    <property type="entry name" value="P-loop_NTPase"/>
</dbReference>
<dbReference type="Pfam" id="PF00149">
    <property type="entry name" value="Metallophos"/>
    <property type="match status" value="1"/>
</dbReference>
<dbReference type="EMBL" id="MK504444">
    <property type="protein sequence ID" value="QBJ03666.1"/>
    <property type="molecule type" value="Genomic_DNA"/>
</dbReference>
<protein>
    <submittedName>
        <fullName evidence="3">Phosphatase</fullName>
    </submittedName>
</protein>
<evidence type="ECO:0000313" key="4">
    <source>
        <dbReference type="Proteomes" id="UP000309991"/>
    </source>
</evidence>
<accession>A0A4Y5FF26</accession>
<evidence type="ECO:0000313" key="3">
    <source>
        <dbReference type="EMBL" id="QBJ03666.1"/>
    </source>
</evidence>
<sequence length="781" mass="90054">MRTLYCTVGMPGAGKSTLLHDLDIDIDPYIISSDAIRQLVTGYDYQYVPEESPLGTNGEVQKVLSSKNDHQVWDLLYNIVEQRMKQGETVFIDSTMLFKHAFSKINHLRKKYHYRVHLLDLRHQSTGNTFDQIVENNQDVVRQHEGKEVPKEVLDKYWKREENTTLPKQLNPLSKTEDKELDEVLIDSFTWRTVQPKKESRTVVIGDVHGCYTVLSEAMKDLGNPEDNPNDTYVFVGDYLDRGLENDKVFSWLYNRLDLDNIVLLRGNHERHLEHFVQGDKITNRGFKVSTLPQLERAGFDKDEINRFTRRLQDMYIFKYPGQYQVIVTHAGLPSTLLSKGNNTYGLLPESVMVDGIGGFDTDVDALNNSSSSTIKQVHGHRNEFFHDANAMDNTINLEQRVERGGNLAIAVFTNEGVITKLYKNNVYDPKVLEDTDIDLGTMSDSQIKDALKRSHNISVNEVTDGLYANNFTRDAFYEKKWNKLSVTARGLFNDSEGKVVMRGFSKFFEIGEREETQLDTMFANHEGKVSLSCKENGFLLLLGLYQGKLQVLTKGGTGNMAKMGMQLVQELSIPLDVQKWLSEHPNKTVLCECVYPGKDSHMVKYESPKLYVLNVVNDEYQEKYFPELVQDFVDAVPGFTPVSTYAKDLNQRQIEMLQKYMCGEDTFLNYINTEGYVGVFDDGYHFKMKTPWYKTMKEVKHYLDRARSCEEGTRNMIADLYKKNGTKPFVQKYTLRLLRYYDGLHSIDEAPINKEFNDIDLPKAFPEAYNRDWWEDNVLD</sequence>
<dbReference type="Gene3D" id="3.40.50.300">
    <property type="entry name" value="P-loop containing nucleotide triphosphate hydrolases"/>
    <property type="match status" value="1"/>
</dbReference>
<dbReference type="GO" id="GO:0006388">
    <property type="term" value="P:tRNA splicing, via endonucleolytic cleavage and ligation"/>
    <property type="evidence" value="ECO:0007669"/>
    <property type="project" value="TreeGrafter"/>
</dbReference>
<proteinExistence type="predicted"/>
<dbReference type="SUPFAM" id="SSF52540">
    <property type="entry name" value="P-loop containing nucleoside triphosphate hydrolases"/>
    <property type="match status" value="1"/>
</dbReference>
<name>A0A4Y5FF26_9CAUD</name>
<dbReference type="SUPFAM" id="SSF56300">
    <property type="entry name" value="Metallo-dependent phosphatases"/>
    <property type="match status" value="1"/>
</dbReference>
<reference evidence="3 4" key="1">
    <citation type="submission" date="2019-02" db="EMBL/GenBank/DDBJ databases">
        <title>Isolation of virulent Lactobacillus brevis phages.</title>
        <authorList>
            <person name="Feyereisen M."/>
            <person name="Mahony J."/>
            <person name="O'Sullivan T."/>
            <person name="van Sinderen D."/>
        </authorList>
    </citation>
    <scope>NUCLEOTIDE SEQUENCE [LARGE SCALE GENOMIC DNA]</scope>
</reference>
<keyword evidence="4" id="KW-1185">Reference proteome</keyword>
<evidence type="ECO:0000259" key="1">
    <source>
        <dbReference type="Pfam" id="PF00149"/>
    </source>
</evidence>